<keyword evidence="3 4" id="KW-0443">Lipid metabolism</keyword>
<reference evidence="7 8" key="1">
    <citation type="submission" date="2013-08" db="EMBL/GenBank/DDBJ databases">
        <authorList>
            <person name="Weinstock G."/>
            <person name="Sodergren E."/>
            <person name="Wylie T."/>
            <person name="Fulton L."/>
            <person name="Fulton R."/>
            <person name="Fronick C."/>
            <person name="O'Laughlin M."/>
            <person name="Godfrey J."/>
            <person name="Miner T."/>
            <person name="Herter B."/>
            <person name="Appelbaum E."/>
            <person name="Cordes M."/>
            <person name="Lek S."/>
            <person name="Wollam A."/>
            <person name="Pepin K.H."/>
            <person name="Palsikar V.B."/>
            <person name="Mitreva M."/>
            <person name="Wilson R.K."/>
        </authorList>
    </citation>
    <scope>NUCLEOTIDE SEQUENCE [LARGE SCALE GENOMIC DNA]</scope>
    <source>
        <strain evidence="7 8">ATCC 700332</strain>
    </source>
</reference>
<feature type="short sequence motif" description="GXGXXG" evidence="4">
    <location>
        <begin position="44"/>
        <end position="49"/>
    </location>
</feature>
<evidence type="ECO:0000259" key="6">
    <source>
        <dbReference type="PROSITE" id="PS51635"/>
    </source>
</evidence>
<dbReference type="SUPFAM" id="SSF52151">
    <property type="entry name" value="FabD/lysophospholipase-like"/>
    <property type="match status" value="1"/>
</dbReference>
<dbReference type="PANTHER" id="PTHR14226">
    <property type="entry name" value="NEUROPATHY TARGET ESTERASE/SWISS CHEESE D.MELANOGASTER"/>
    <property type="match status" value="1"/>
</dbReference>
<dbReference type="EMBL" id="AWVH01000040">
    <property type="protein sequence ID" value="ERJ91873.1"/>
    <property type="molecule type" value="Genomic_DNA"/>
</dbReference>
<dbReference type="CDD" id="cd07205">
    <property type="entry name" value="Pat_PNPLA6_PNPLA7_NTE1_like"/>
    <property type="match status" value="1"/>
</dbReference>
<feature type="short sequence motif" description="DGA/G" evidence="4">
    <location>
        <begin position="218"/>
        <end position="220"/>
    </location>
</feature>
<keyword evidence="1 4" id="KW-0378">Hydrolase</keyword>
<dbReference type="PROSITE" id="PS51635">
    <property type="entry name" value="PNPLA"/>
    <property type="match status" value="1"/>
</dbReference>
<evidence type="ECO:0000256" key="5">
    <source>
        <dbReference type="SAM" id="MobiDB-lite"/>
    </source>
</evidence>
<dbReference type="PANTHER" id="PTHR14226:SF76">
    <property type="entry name" value="NTE FAMILY PROTEIN RSSA"/>
    <property type="match status" value="1"/>
</dbReference>
<feature type="region of interest" description="Disordered" evidence="5">
    <location>
        <begin position="330"/>
        <end position="361"/>
    </location>
</feature>
<keyword evidence="8" id="KW-1185">Reference proteome</keyword>
<dbReference type="Gene3D" id="3.40.1090.10">
    <property type="entry name" value="Cytosolic phospholipase A2 catalytic domain"/>
    <property type="match status" value="2"/>
</dbReference>
<comment type="caution">
    <text evidence="7">The sequence shown here is derived from an EMBL/GenBank/DDBJ whole genome shotgun (WGS) entry which is preliminary data.</text>
</comment>
<dbReference type="InterPro" id="IPR050301">
    <property type="entry name" value="NTE"/>
</dbReference>
<feature type="domain" description="PNPLA" evidence="6">
    <location>
        <begin position="40"/>
        <end position="231"/>
    </location>
</feature>
<name>A0ABN0NX64_TRELE</name>
<feature type="active site" description="Proton acceptor" evidence="4">
    <location>
        <position position="218"/>
    </location>
</feature>
<proteinExistence type="predicted"/>
<feature type="active site" description="Nucleophile" evidence="4">
    <location>
        <position position="73"/>
    </location>
</feature>
<feature type="short sequence motif" description="GXSXG" evidence="4">
    <location>
        <begin position="71"/>
        <end position="75"/>
    </location>
</feature>
<evidence type="ECO:0000256" key="2">
    <source>
        <dbReference type="ARBA" id="ARBA00022963"/>
    </source>
</evidence>
<evidence type="ECO:0000313" key="7">
    <source>
        <dbReference type="EMBL" id="ERJ91873.1"/>
    </source>
</evidence>
<sequence>MTKREKILTVTLCILLFYRTLALSAAETAKTVKTRPSVALVLAGGGARGFVHIPFLALIDELGIPVDMIIGTSAGAIVGGLYCAGYTPDEIAKAIVHLDWMDIFQDEDMSPFENALEAHSSAASIAALKLGTNLSLKLGKGFLSGQKAYEKLKSLTVKIPSYIDFDSLPVSYRATATDLLSGELVVFDRGDLAEAMRASMSIPGFFAPFIIDGKNYIDGGVRENLPIKEARDLGYDIVIAVEISVPLISDAGRFESSPLMALSQMVYIQQRANGKEKYKLADLVMFPDLDEFSTVDYLKSEEIYKRGQREAERYRSALIEIKQKIFAHSPLKKDEQHTPAKENEKTSAASARTEHTQNENSSFTFIESPAATEKPCEHKARYTQLSYSKIDTLTVNGAKAADKRYIQQLFDKTPNKNLDEKQFARLTEALYNTGNYTTVTSRTNIRSGKKTLELNLSPKKDENGLLLLGGTFAGTIASDMSSRLNLSTDLQFRGLSGTGSVLSFKISGVNGAALQFMLFQPLGPKTFFKLHAYTAAEPEFFSPGFNFHPIDGTFIRRSGSNFSIGILFNSQHTLVNSAGIHGFDTRQALIQNRLAGYPKYADTSLDFAGDISSSYIYNSLNSFSFPTRGVFASLRGQTVFPIGEEYEIRAFELLQTDLSAAVPLSSYISILCNATAGICPSEQLYRLPSFVPVYGFNTNDRLFFPHVTGKKKHGIHKGALSLSLQIQPWQQLTILGGQMFFAVNGSTGAVEQSFRDFKTSSLEWQTSVSVGIRLKNMFGAKLCLGAGSSAAKISPFISFDFGSFIR</sequence>
<protein>
    <submittedName>
        <fullName evidence="7">Phospholipase, patatin family</fullName>
    </submittedName>
</protein>
<dbReference type="Pfam" id="PF01734">
    <property type="entry name" value="Patatin"/>
    <property type="match status" value="1"/>
</dbReference>
<evidence type="ECO:0000256" key="3">
    <source>
        <dbReference type="ARBA" id="ARBA00023098"/>
    </source>
</evidence>
<evidence type="ECO:0000256" key="1">
    <source>
        <dbReference type="ARBA" id="ARBA00022801"/>
    </source>
</evidence>
<gene>
    <name evidence="7" type="ORF">HMPREF9193_01880</name>
</gene>
<accession>A0ABN0NX64</accession>
<feature type="compositionally biased region" description="Basic and acidic residues" evidence="5">
    <location>
        <begin position="331"/>
        <end position="345"/>
    </location>
</feature>
<evidence type="ECO:0000313" key="8">
    <source>
        <dbReference type="Proteomes" id="UP000016649"/>
    </source>
</evidence>
<dbReference type="RefSeq" id="WP_021688095.1">
    <property type="nucleotide sequence ID" value="NZ_KI260571.1"/>
</dbReference>
<evidence type="ECO:0000256" key="4">
    <source>
        <dbReference type="PROSITE-ProRule" id="PRU01161"/>
    </source>
</evidence>
<dbReference type="Proteomes" id="UP000016649">
    <property type="component" value="Unassembled WGS sequence"/>
</dbReference>
<organism evidence="7 8">
    <name type="scientific">Treponema lecithinolyticum ATCC 700332</name>
    <dbReference type="NCBI Taxonomy" id="1321815"/>
    <lineage>
        <taxon>Bacteria</taxon>
        <taxon>Pseudomonadati</taxon>
        <taxon>Spirochaetota</taxon>
        <taxon>Spirochaetia</taxon>
        <taxon>Spirochaetales</taxon>
        <taxon>Treponemataceae</taxon>
        <taxon>Treponema</taxon>
    </lineage>
</organism>
<keyword evidence="2 4" id="KW-0442">Lipid degradation</keyword>
<dbReference type="InterPro" id="IPR002641">
    <property type="entry name" value="PNPLA_dom"/>
</dbReference>
<dbReference type="InterPro" id="IPR016035">
    <property type="entry name" value="Acyl_Trfase/lysoPLipase"/>
</dbReference>